<accession>A0A0E3FAG3</accession>
<gene>
    <name evidence="1" type="ORF">Syn7803C43_66</name>
    <name evidence="2" type="ORF">Syn7803C98_66</name>
    <name evidence="3" type="ORF">Syn7803US88_65</name>
</gene>
<evidence type="ECO:0000313" key="1">
    <source>
        <dbReference type="EMBL" id="AIX14461.1"/>
    </source>
</evidence>
<proteinExistence type="predicted"/>
<dbReference type="EMBL" id="KJ019128">
    <property type="protein sequence ID" value="AIX38066.1"/>
    <property type="molecule type" value="Genomic_DNA"/>
</dbReference>
<reference evidence="4 5" key="1">
    <citation type="submission" date="2013-12" db="EMBL/GenBank/DDBJ databases">
        <title>Ecological redundancy of diverse viral populations within a natural community.</title>
        <authorList>
            <person name="Gregory A.C."/>
            <person name="LaButti K."/>
            <person name="Copeland A."/>
            <person name="Woyke T."/>
            <person name="Sullivan M.B."/>
        </authorList>
    </citation>
    <scope>NUCLEOTIDE SEQUENCE [LARGE SCALE GENOMIC DNA]</scope>
    <source>
        <strain evidence="1">Syn7803C43</strain>
        <strain evidence="2">Syn7803C98</strain>
        <strain evidence="3">Syn7803US88</strain>
    </source>
</reference>
<evidence type="ECO:0000313" key="4">
    <source>
        <dbReference type="Proteomes" id="UP000185278"/>
    </source>
</evidence>
<evidence type="ECO:0000313" key="3">
    <source>
        <dbReference type="EMBL" id="AIX38066.1"/>
    </source>
</evidence>
<dbReference type="Proteomes" id="UP000185279">
    <property type="component" value="Segment"/>
</dbReference>
<dbReference type="Proteomes" id="UP000185280">
    <property type="component" value="Segment"/>
</dbReference>
<dbReference type="Proteomes" id="UP000185278">
    <property type="component" value="Segment"/>
</dbReference>
<name>A0A0E3FAG3_9CAUD</name>
<protein>
    <submittedName>
        <fullName evidence="2">Uncharacterized protein</fullName>
    </submittedName>
</protein>
<dbReference type="EMBL" id="KJ019027">
    <property type="protein sequence ID" value="AIX14461.1"/>
    <property type="molecule type" value="Genomic_DNA"/>
</dbReference>
<organism evidence="2 4">
    <name type="scientific">Synechococcus phage ACG-2014c</name>
    <dbReference type="NCBI Taxonomy" id="1079998"/>
    <lineage>
        <taxon>Viruses</taxon>
        <taxon>Duplodnaviria</taxon>
        <taxon>Heunggongvirae</taxon>
        <taxon>Uroviricota</taxon>
        <taxon>Caudoviricetes</taxon>
        <taxon>Pantevenvirales</taxon>
        <taxon>Kyanoviridae</taxon>
        <taxon>Namakavirus</taxon>
        <taxon>Namakavirus smbcm6</taxon>
    </lineage>
</organism>
<dbReference type="OrthoDB" id="21979at10239"/>
<evidence type="ECO:0000313" key="5">
    <source>
        <dbReference type="Proteomes" id="UP000185279"/>
    </source>
</evidence>
<dbReference type="EMBL" id="KJ019064">
    <property type="protein sequence ID" value="AIX22834.1"/>
    <property type="molecule type" value="Genomic_DNA"/>
</dbReference>
<sequence length="99" mass="11407">MKVKSTVEFNLHSPPKNYHYTVTPHNAKFDAVWLIHPPDKFTYTQEIVSTIWGFINKKTNAIHSPINSKKPGTIIDPSLTTKWTAMHPPKVNPLQQLFR</sequence>
<dbReference type="RefSeq" id="YP_007001794.1">
    <property type="nucleotide sequence ID" value="NC_019444.1"/>
</dbReference>
<evidence type="ECO:0000313" key="2">
    <source>
        <dbReference type="EMBL" id="AIX22834.1"/>
    </source>
</evidence>